<protein>
    <submittedName>
        <fullName evidence="3">Uncharacterized protein</fullName>
    </submittedName>
</protein>
<organism evidence="3 4">
    <name type="scientific">Candidatus Fischerbacteria bacterium RBG_13_37_8</name>
    <dbReference type="NCBI Taxonomy" id="1817863"/>
    <lineage>
        <taxon>Bacteria</taxon>
        <taxon>Candidatus Fischeribacteriota</taxon>
    </lineage>
</organism>
<accession>A0A1F5VS99</accession>
<keyword evidence="2" id="KW-0812">Transmembrane</keyword>
<evidence type="ECO:0000256" key="2">
    <source>
        <dbReference type="SAM" id="Phobius"/>
    </source>
</evidence>
<dbReference type="AlphaFoldDB" id="A0A1F5VS99"/>
<evidence type="ECO:0000313" key="4">
    <source>
        <dbReference type="Proteomes" id="UP000178943"/>
    </source>
</evidence>
<dbReference type="EMBL" id="MFGW01000095">
    <property type="protein sequence ID" value="OGF66220.1"/>
    <property type="molecule type" value="Genomic_DNA"/>
</dbReference>
<name>A0A1F5VS99_9BACT</name>
<sequence length="112" mass="12298">MLASIIGLGLLASGIINLSFSFNERVMNFSTIIIELSNSNSKDILLLLFVSSIGITLGFSERLFFSFTSTIAEQLSSKKNKGSNESETDEKPDHIQSKSSDNPMHPEQKKGK</sequence>
<dbReference type="Proteomes" id="UP000178943">
    <property type="component" value="Unassembled WGS sequence"/>
</dbReference>
<reference evidence="3 4" key="1">
    <citation type="journal article" date="2016" name="Nat. Commun.">
        <title>Thousands of microbial genomes shed light on interconnected biogeochemical processes in an aquifer system.</title>
        <authorList>
            <person name="Anantharaman K."/>
            <person name="Brown C.T."/>
            <person name="Hug L.A."/>
            <person name="Sharon I."/>
            <person name="Castelle C.J."/>
            <person name="Probst A.J."/>
            <person name="Thomas B.C."/>
            <person name="Singh A."/>
            <person name="Wilkins M.J."/>
            <person name="Karaoz U."/>
            <person name="Brodie E.L."/>
            <person name="Williams K.H."/>
            <person name="Hubbard S.S."/>
            <person name="Banfield J.F."/>
        </authorList>
    </citation>
    <scope>NUCLEOTIDE SEQUENCE [LARGE SCALE GENOMIC DNA]</scope>
</reference>
<comment type="caution">
    <text evidence="3">The sequence shown here is derived from an EMBL/GenBank/DDBJ whole genome shotgun (WGS) entry which is preliminary data.</text>
</comment>
<keyword evidence="2" id="KW-0472">Membrane</keyword>
<gene>
    <name evidence="3" type="ORF">A2Y62_02685</name>
</gene>
<feature type="transmembrane region" description="Helical" evidence="2">
    <location>
        <begin position="45"/>
        <end position="65"/>
    </location>
</feature>
<feature type="region of interest" description="Disordered" evidence="1">
    <location>
        <begin position="75"/>
        <end position="112"/>
    </location>
</feature>
<evidence type="ECO:0000313" key="3">
    <source>
        <dbReference type="EMBL" id="OGF66220.1"/>
    </source>
</evidence>
<proteinExistence type="predicted"/>
<evidence type="ECO:0000256" key="1">
    <source>
        <dbReference type="SAM" id="MobiDB-lite"/>
    </source>
</evidence>
<keyword evidence="2" id="KW-1133">Transmembrane helix</keyword>